<dbReference type="Pfam" id="PF04999">
    <property type="entry name" value="FtsL"/>
    <property type="match status" value="1"/>
</dbReference>
<dbReference type="InterPro" id="IPR011922">
    <property type="entry name" value="Cell_div_FtsL"/>
</dbReference>
<gene>
    <name evidence="8 12" type="primary">ftsL</name>
    <name evidence="12" type="ORF">D7S89_09205</name>
</gene>
<evidence type="ECO:0000256" key="2">
    <source>
        <dbReference type="ARBA" id="ARBA00022475"/>
    </source>
</evidence>
<evidence type="ECO:0000313" key="13">
    <source>
        <dbReference type="Proteomes" id="UP000280434"/>
    </source>
</evidence>
<feature type="region of interest" description="Disordered" evidence="11">
    <location>
        <begin position="105"/>
        <end position="139"/>
    </location>
</feature>
<evidence type="ECO:0000256" key="3">
    <source>
        <dbReference type="ARBA" id="ARBA00022618"/>
    </source>
</evidence>
<evidence type="ECO:0000256" key="6">
    <source>
        <dbReference type="ARBA" id="ARBA00023136"/>
    </source>
</evidence>
<dbReference type="Proteomes" id="UP000280434">
    <property type="component" value="Unassembled WGS sequence"/>
</dbReference>
<keyword evidence="5 8" id="KW-1133">Transmembrane helix</keyword>
<keyword evidence="7 8" id="KW-0131">Cell cycle</keyword>
<dbReference type="GO" id="GO:0043093">
    <property type="term" value="P:FtsZ-dependent cytokinesis"/>
    <property type="evidence" value="ECO:0007669"/>
    <property type="project" value="UniProtKB-UniRule"/>
</dbReference>
<sequence length="139" mass="14558">MSRLNIFLLIVVLGCALSVVNATNQQRRLFVQLERAQSEERQLQQDYAQLQYEQSALSKTSRIEQVATASLKMQAVATGGTQYLTLAPGASVAAEAPIPVAVASAPAQGRAGRPAAKQPARASAAVPASVKSANRGGAR</sequence>
<keyword evidence="2 8" id="KW-1003">Cell membrane</keyword>
<comment type="similarity">
    <text evidence="8">Belongs to the FtsL family.</text>
</comment>
<comment type="caution">
    <text evidence="12">The sequence shown here is derived from an EMBL/GenBank/DDBJ whole genome shotgun (WGS) entry which is preliminary data.</text>
</comment>
<evidence type="ECO:0000313" key="12">
    <source>
        <dbReference type="EMBL" id="RKP51204.1"/>
    </source>
</evidence>
<comment type="subunit">
    <text evidence="8">Part of a complex composed of FtsB, FtsL and FtsQ.</text>
</comment>
<feature type="compositionally biased region" description="Low complexity" evidence="11">
    <location>
        <begin position="105"/>
        <end position="133"/>
    </location>
</feature>
<proteinExistence type="inferred from homology"/>
<dbReference type="GO" id="GO:0005886">
    <property type="term" value="C:plasma membrane"/>
    <property type="evidence" value="ECO:0007669"/>
    <property type="project" value="UniProtKB-SubCell"/>
</dbReference>
<dbReference type="GO" id="GO:0032153">
    <property type="term" value="C:cell division site"/>
    <property type="evidence" value="ECO:0007669"/>
    <property type="project" value="UniProtKB-UniRule"/>
</dbReference>
<keyword evidence="10" id="KW-0175">Coiled coil</keyword>
<feature type="coiled-coil region" evidence="10">
    <location>
        <begin position="26"/>
        <end position="53"/>
    </location>
</feature>
<accession>A0A494XSW8</accession>
<evidence type="ECO:0000256" key="4">
    <source>
        <dbReference type="ARBA" id="ARBA00022692"/>
    </source>
</evidence>
<evidence type="ECO:0000256" key="8">
    <source>
        <dbReference type="HAMAP-Rule" id="MF_00910"/>
    </source>
</evidence>
<comment type="function">
    <text evidence="8">Essential cell division protein. May link together the upstream cell division proteins, which are predominantly cytoplasmic, with the downstream cell division proteins, which are predominantly periplasmic.</text>
</comment>
<dbReference type="OrthoDB" id="9153760at2"/>
<name>A0A494XSW8_9BURK</name>
<dbReference type="PANTHER" id="PTHR37479:SF1">
    <property type="entry name" value="CELL DIVISION PROTEIN FTSL"/>
    <property type="match status" value="1"/>
</dbReference>
<dbReference type="PANTHER" id="PTHR37479">
    <property type="entry name" value="CELL DIVISION PROTEIN FTSL"/>
    <property type="match status" value="1"/>
</dbReference>
<evidence type="ECO:0000256" key="1">
    <source>
        <dbReference type="ARBA" id="ARBA00004401"/>
    </source>
</evidence>
<evidence type="ECO:0000256" key="5">
    <source>
        <dbReference type="ARBA" id="ARBA00022989"/>
    </source>
</evidence>
<keyword evidence="4 8" id="KW-0812">Transmembrane</keyword>
<dbReference type="HAMAP" id="MF_00910">
    <property type="entry name" value="FtsL"/>
    <property type="match status" value="1"/>
</dbReference>
<dbReference type="NCBIfam" id="TIGR02209">
    <property type="entry name" value="ftsL_broad"/>
    <property type="match status" value="1"/>
</dbReference>
<dbReference type="AlphaFoldDB" id="A0A494XSW8"/>
<protein>
    <recommendedName>
        <fullName evidence="8 9">Cell division protein FtsL</fullName>
    </recommendedName>
</protein>
<evidence type="ECO:0000256" key="11">
    <source>
        <dbReference type="SAM" id="MobiDB-lite"/>
    </source>
</evidence>
<organism evidence="12 13">
    <name type="scientific">Trinickia fusca</name>
    <dbReference type="NCBI Taxonomy" id="2419777"/>
    <lineage>
        <taxon>Bacteria</taxon>
        <taxon>Pseudomonadati</taxon>
        <taxon>Pseudomonadota</taxon>
        <taxon>Betaproteobacteria</taxon>
        <taxon>Burkholderiales</taxon>
        <taxon>Burkholderiaceae</taxon>
        <taxon>Trinickia</taxon>
    </lineage>
</organism>
<evidence type="ECO:0000256" key="10">
    <source>
        <dbReference type="SAM" id="Coils"/>
    </source>
</evidence>
<dbReference type="EMBL" id="RBZV01000002">
    <property type="protein sequence ID" value="RKP51204.1"/>
    <property type="molecule type" value="Genomic_DNA"/>
</dbReference>
<evidence type="ECO:0000256" key="9">
    <source>
        <dbReference type="NCBIfam" id="TIGR02209"/>
    </source>
</evidence>
<dbReference type="PROSITE" id="PS51257">
    <property type="entry name" value="PROKAR_LIPOPROTEIN"/>
    <property type="match status" value="1"/>
</dbReference>
<keyword evidence="13" id="KW-1185">Reference proteome</keyword>
<comment type="subcellular location">
    <subcellularLocation>
        <location evidence="8">Cell inner membrane</location>
        <topology evidence="8">Single-pass type II membrane protein</topology>
    </subcellularLocation>
    <subcellularLocation>
        <location evidence="1">Cell membrane</location>
        <topology evidence="1">Single-pass type II membrane protein</topology>
    </subcellularLocation>
    <text evidence="8">Localizes to the division septum where it forms a ring structure.</text>
</comment>
<keyword evidence="6 8" id="KW-0472">Membrane</keyword>
<keyword evidence="3 8" id="KW-0132">Cell division</keyword>
<keyword evidence="8" id="KW-0997">Cell inner membrane</keyword>
<evidence type="ECO:0000256" key="7">
    <source>
        <dbReference type="ARBA" id="ARBA00023306"/>
    </source>
</evidence>
<reference evidence="12 13" key="1">
    <citation type="submission" date="2018-10" db="EMBL/GenBank/DDBJ databases">
        <title>Paraburkholderia sp. 7MK8-2, isolated from soil.</title>
        <authorList>
            <person name="Gao Z.-H."/>
            <person name="Qiu L.-H."/>
        </authorList>
    </citation>
    <scope>NUCLEOTIDE SEQUENCE [LARGE SCALE GENOMIC DNA]</scope>
    <source>
        <strain evidence="12 13">7MK8-2</strain>
    </source>
</reference>